<evidence type="ECO:0000256" key="5">
    <source>
        <dbReference type="ARBA" id="ARBA00022946"/>
    </source>
</evidence>
<evidence type="ECO:0000256" key="2">
    <source>
        <dbReference type="ARBA" id="ARBA00009347"/>
    </source>
</evidence>
<evidence type="ECO:0000256" key="8">
    <source>
        <dbReference type="ARBA" id="ARBA00037927"/>
    </source>
</evidence>
<evidence type="ECO:0000259" key="14">
    <source>
        <dbReference type="Pfam" id="PF02771"/>
    </source>
</evidence>
<proteinExistence type="inferred from homology"/>
<dbReference type="RefSeq" id="WP_189005076.1">
    <property type="nucleotide sequence ID" value="NZ_BMPP01000003.1"/>
</dbReference>
<comment type="cofactor">
    <cofactor evidence="1 11">
        <name>FAD</name>
        <dbReference type="ChEBI" id="CHEBI:57692"/>
    </cofactor>
</comment>
<organism evidence="15 16">
    <name type="scientific">Deinococcus malanensis</name>
    <dbReference type="NCBI Taxonomy" id="1706855"/>
    <lineage>
        <taxon>Bacteria</taxon>
        <taxon>Thermotogati</taxon>
        <taxon>Deinococcota</taxon>
        <taxon>Deinococci</taxon>
        <taxon>Deinococcales</taxon>
        <taxon>Deinococcaceae</taxon>
        <taxon>Deinococcus</taxon>
    </lineage>
</organism>
<evidence type="ECO:0000256" key="9">
    <source>
        <dbReference type="ARBA" id="ARBA00039033"/>
    </source>
</evidence>
<accession>A0ABQ2EN72</accession>
<dbReference type="PANTHER" id="PTHR42807:SF1">
    <property type="entry name" value="GLUTARYL-COA DEHYDROGENASE, MITOCHONDRIAL"/>
    <property type="match status" value="1"/>
</dbReference>
<keyword evidence="6 11" id="KW-0560">Oxidoreductase</keyword>
<evidence type="ECO:0000256" key="7">
    <source>
        <dbReference type="ARBA" id="ARBA00037899"/>
    </source>
</evidence>
<evidence type="ECO:0000256" key="11">
    <source>
        <dbReference type="RuleBase" id="RU362125"/>
    </source>
</evidence>
<dbReference type="InterPro" id="IPR052033">
    <property type="entry name" value="Glutaryl-CoA_DH_mitochondrial"/>
</dbReference>
<dbReference type="InterPro" id="IPR006091">
    <property type="entry name" value="Acyl-CoA_Oxase/DH_mid-dom"/>
</dbReference>
<gene>
    <name evidence="15" type="ORF">GCM10008955_09610</name>
</gene>
<evidence type="ECO:0000259" key="13">
    <source>
        <dbReference type="Pfam" id="PF02770"/>
    </source>
</evidence>
<dbReference type="Pfam" id="PF02771">
    <property type="entry name" value="Acyl-CoA_dh_N"/>
    <property type="match status" value="1"/>
</dbReference>
<protein>
    <recommendedName>
        <fullName evidence="9">glutaryl-CoA dehydrogenase (ETF)</fullName>
        <ecNumber evidence="9">1.3.8.6</ecNumber>
    </recommendedName>
</protein>
<dbReference type="SUPFAM" id="SSF56645">
    <property type="entry name" value="Acyl-CoA dehydrogenase NM domain-like"/>
    <property type="match status" value="1"/>
</dbReference>
<dbReference type="PROSITE" id="PS00073">
    <property type="entry name" value="ACYL_COA_DH_2"/>
    <property type="match status" value="1"/>
</dbReference>
<evidence type="ECO:0000256" key="1">
    <source>
        <dbReference type="ARBA" id="ARBA00001974"/>
    </source>
</evidence>
<comment type="similarity">
    <text evidence="2 11">Belongs to the acyl-CoA dehydrogenase family.</text>
</comment>
<comment type="catalytic activity">
    <reaction evidence="10">
        <text>glutaryl-CoA + oxidized [electron-transfer flavoprotein] + 2 H(+) = (2E)-butenoyl-CoA + reduced [electron-transfer flavoprotein] + CO2</text>
        <dbReference type="Rhea" id="RHEA:13389"/>
        <dbReference type="Rhea" id="RHEA-COMP:10685"/>
        <dbReference type="Rhea" id="RHEA-COMP:10686"/>
        <dbReference type="ChEBI" id="CHEBI:15378"/>
        <dbReference type="ChEBI" id="CHEBI:16526"/>
        <dbReference type="ChEBI" id="CHEBI:57332"/>
        <dbReference type="ChEBI" id="CHEBI:57378"/>
        <dbReference type="ChEBI" id="CHEBI:57692"/>
        <dbReference type="ChEBI" id="CHEBI:58307"/>
        <dbReference type="EC" id="1.3.8.6"/>
    </reaction>
</comment>
<name>A0ABQ2EN72_9DEIO</name>
<dbReference type="Proteomes" id="UP000647587">
    <property type="component" value="Unassembled WGS sequence"/>
</dbReference>
<dbReference type="SUPFAM" id="SSF47203">
    <property type="entry name" value="Acyl-CoA dehydrogenase C-terminal domain-like"/>
    <property type="match status" value="1"/>
</dbReference>
<dbReference type="Pfam" id="PF00441">
    <property type="entry name" value="Acyl-CoA_dh_1"/>
    <property type="match status" value="1"/>
</dbReference>
<feature type="domain" description="Acyl-CoA dehydrogenase/oxidase N-terminal" evidence="14">
    <location>
        <begin position="13"/>
        <end position="125"/>
    </location>
</feature>
<dbReference type="Gene3D" id="1.20.140.10">
    <property type="entry name" value="Butyryl-CoA Dehydrogenase, subunit A, domain 3"/>
    <property type="match status" value="1"/>
</dbReference>
<reference evidence="16" key="1">
    <citation type="journal article" date="2019" name="Int. J. Syst. Evol. Microbiol.">
        <title>The Global Catalogue of Microorganisms (GCM) 10K type strain sequencing project: providing services to taxonomists for standard genome sequencing and annotation.</title>
        <authorList>
            <consortium name="The Broad Institute Genomics Platform"/>
            <consortium name="The Broad Institute Genome Sequencing Center for Infectious Disease"/>
            <person name="Wu L."/>
            <person name="Ma J."/>
        </authorList>
    </citation>
    <scope>NUCLEOTIDE SEQUENCE [LARGE SCALE GENOMIC DNA]</scope>
    <source>
        <strain evidence="16">JCM 30331</strain>
    </source>
</reference>
<dbReference type="InterPro" id="IPR036250">
    <property type="entry name" value="AcylCo_DH-like_C"/>
</dbReference>
<dbReference type="InterPro" id="IPR006089">
    <property type="entry name" value="Acyl-CoA_DH_CS"/>
</dbReference>
<dbReference type="PROSITE" id="PS00072">
    <property type="entry name" value="ACYL_COA_DH_1"/>
    <property type="match status" value="1"/>
</dbReference>
<sequence>MLDYFQARSLLGPDEQLVMQSVRSYVDGQLMPRIGDWWDSGELPVRDLMRELGTQGLLGPTTPEEYGGAGASYSAYGAMMYELERCDSGLRSAASVQGSLVMYPILTYGSEEQKRQYLPGLASGELIGCFGLTEPDGGSDPGAMRTRARRDGDDYILNGSKMWITNSPVADLAVVWAKDDEGVIRGFIVPAGTPGFHAPKITRKMSLRASVTGEIVLQDCRIPAVNLLPGSGGLKSPLSCLTSARYGIAWGAMGALESVYETALEYTTGRQTFGQPIASRQLVQDKLVRMVTDHTAGLLLAVQLGALKDAGRMSPTQVSLAKRNNVRVALAGARLAREMLGGNGITTEYPVIRHMLNLETVDTYEGTHDIHTLIVGRDVTGLNALG</sequence>
<comment type="pathway">
    <text evidence="8">Amino-acid metabolism; tryptophan metabolism.</text>
</comment>
<feature type="domain" description="Acyl-CoA dehydrogenase/oxidase C-terminal" evidence="12">
    <location>
        <begin position="233"/>
        <end position="379"/>
    </location>
</feature>
<dbReference type="InterPro" id="IPR046373">
    <property type="entry name" value="Acyl-CoA_Oxase/DH_mid-dom_sf"/>
</dbReference>
<evidence type="ECO:0000313" key="15">
    <source>
        <dbReference type="EMBL" id="GGK18249.1"/>
    </source>
</evidence>
<keyword evidence="5" id="KW-0809">Transit peptide</keyword>
<dbReference type="InterPro" id="IPR009100">
    <property type="entry name" value="AcylCoA_DH/oxidase_NM_dom_sf"/>
</dbReference>
<dbReference type="PANTHER" id="PTHR42807">
    <property type="entry name" value="GLUTARYL-COA DEHYDROGENASE, MITOCHONDRIAL"/>
    <property type="match status" value="1"/>
</dbReference>
<evidence type="ECO:0000256" key="3">
    <source>
        <dbReference type="ARBA" id="ARBA00022630"/>
    </source>
</evidence>
<evidence type="ECO:0000256" key="10">
    <source>
        <dbReference type="ARBA" id="ARBA00049493"/>
    </source>
</evidence>
<dbReference type="Gene3D" id="2.40.110.10">
    <property type="entry name" value="Butyryl-CoA Dehydrogenase, subunit A, domain 2"/>
    <property type="match status" value="1"/>
</dbReference>
<dbReference type="Gene3D" id="1.10.540.10">
    <property type="entry name" value="Acyl-CoA dehydrogenase/oxidase, N-terminal domain"/>
    <property type="match status" value="1"/>
</dbReference>
<evidence type="ECO:0000313" key="16">
    <source>
        <dbReference type="Proteomes" id="UP000647587"/>
    </source>
</evidence>
<keyword evidence="16" id="KW-1185">Reference proteome</keyword>
<dbReference type="InterPro" id="IPR009075">
    <property type="entry name" value="AcylCo_DH/oxidase_C"/>
</dbReference>
<dbReference type="InterPro" id="IPR037069">
    <property type="entry name" value="AcylCoA_DH/ox_N_sf"/>
</dbReference>
<feature type="domain" description="Acyl-CoA oxidase/dehydrogenase middle" evidence="13">
    <location>
        <begin position="129"/>
        <end position="220"/>
    </location>
</feature>
<comment type="caution">
    <text evidence="15">The sequence shown here is derived from an EMBL/GenBank/DDBJ whole genome shotgun (WGS) entry which is preliminary data.</text>
</comment>
<dbReference type="EC" id="1.3.8.6" evidence="9"/>
<evidence type="ECO:0000256" key="4">
    <source>
        <dbReference type="ARBA" id="ARBA00022827"/>
    </source>
</evidence>
<comment type="pathway">
    <text evidence="7">Amino-acid metabolism; lysine degradation.</text>
</comment>
<keyword evidence="4 11" id="KW-0274">FAD</keyword>
<dbReference type="Pfam" id="PF02770">
    <property type="entry name" value="Acyl-CoA_dh_M"/>
    <property type="match status" value="1"/>
</dbReference>
<evidence type="ECO:0000259" key="12">
    <source>
        <dbReference type="Pfam" id="PF00441"/>
    </source>
</evidence>
<dbReference type="EMBL" id="BMPP01000003">
    <property type="protein sequence ID" value="GGK18249.1"/>
    <property type="molecule type" value="Genomic_DNA"/>
</dbReference>
<keyword evidence="3 11" id="KW-0285">Flavoprotein</keyword>
<evidence type="ECO:0000256" key="6">
    <source>
        <dbReference type="ARBA" id="ARBA00023002"/>
    </source>
</evidence>
<dbReference type="InterPro" id="IPR013786">
    <property type="entry name" value="AcylCoA_DH/ox_N"/>
</dbReference>